<sequence>MKTHRMYFKNLANISSACKLESAQSSHLATVLRLKEGDIIELFDGEGLSCKANITLCSKRNTEVELISSPQISTRSNKHLVAVLPYIKKDNMAFMTQKLTELEVTKIIFFKPDRLDQSLIKKDLSKLKDKLNEVVIGACKQSGINYLPTLEYFEGLQEVLNADAISKKTSFVCFFDLEATDLLSADDIEQKDEYIFISGPESGFSDQERSIMVKKGVTPKSLGKNTLRAETAPIISATLIQSFVGNI</sequence>
<dbReference type="Proteomes" id="UP000705230">
    <property type="component" value="Unassembled WGS sequence"/>
</dbReference>
<dbReference type="PANTHER" id="PTHR30027">
    <property type="entry name" value="RIBOSOMAL RNA SMALL SUBUNIT METHYLTRANSFERASE E"/>
    <property type="match status" value="1"/>
</dbReference>
<dbReference type="Gene3D" id="3.40.1280.10">
    <property type="match status" value="1"/>
</dbReference>
<dbReference type="Pfam" id="PF04452">
    <property type="entry name" value="Methyltrans_RNA"/>
    <property type="match status" value="1"/>
</dbReference>
<dbReference type="GO" id="GO:0070042">
    <property type="term" value="F:rRNA (uridine-N3-)-methyltransferase activity"/>
    <property type="evidence" value="ECO:0007669"/>
    <property type="project" value="TreeGrafter"/>
</dbReference>
<dbReference type="InterPro" id="IPR029026">
    <property type="entry name" value="tRNA_m1G_MTases_N"/>
</dbReference>
<protein>
    <recommendedName>
        <fullName evidence="4 12">Ribosomal RNA small subunit methyltransferase E</fullName>
        <ecNumber evidence="3 12">2.1.1.193</ecNumber>
    </recommendedName>
</protein>
<evidence type="ECO:0000256" key="8">
    <source>
        <dbReference type="ARBA" id="ARBA00022679"/>
    </source>
</evidence>
<feature type="domain" description="Ribosomal RNA small subunit methyltransferase E PUA-like" evidence="14">
    <location>
        <begin position="22"/>
        <end position="62"/>
    </location>
</feature>
<dbReference type="SUPFAM" id="SSF88697">
    <property type="entry name" value="PUA domain-like"/>
    <property type="match status" value="1"/>
</dbReference>
<feature type="domain" description="Ribosomal RNA small subunit methyltransferase E methyltransferase" evidence="13">
    <location>
        <begin position="76"/>
        <end position="241"/>
    </location>
</feature>
<keyword evidence="7 12" id="KW-0489">Methyltransferase</keyword>
<accession>A0A937JB78</accession>
<evidence type="ECO:0000256" key="6">
    <source>
        <dbReference type="ARBA" id="ARBA00022552"/>
    </source>
</evidence>
<organism evidence="15 16">
    <name type="scientific">SAR86 cluster bacterium</name>
    <dbReference type="NCBI Taxonomy" id="2030880"/>
    <lineage>
        <taxon>Bacteria</taxon>
        <taxon>Pseudomonadati</taxon>
        <taxon>Pseudomonadota</taxon>
        <taxon>Gammaproteobacteria</taxon>
        <taxon>SAR86 cluster</taxon>
    </lineage>
</organism>
<evidence type="ECO:0000256" key="10">
    <source>
        <dbReference type="ARBA" id="ARBA00025699"/>
    </source>
</evidence>
<dbReference type="PANTHER" id="PTHR30027:SF3">
    <property type="entry name" value="16S RRNA (URACIL(1498)-N(3))-METHYLTRANSFERASE"/>
    <property type="match status" value="1"/>
</dbReference>
<keyword evidence="6 12" id="KW-0698">rRNA processing</keyword>
<keyword evidence="9 12" id="KW-0949">S-adenosyl-L-methionine</keyword>
<dbReference type="GO" id="GO:0005737">
    <property type="term" value="C:cytoplasm"/>
    <property type="evidence" value="ECO:0007669"/>
    <property type="project" value="UniProtKB-SubCell"/>
</dbReference>
<dbReference type="GO" id="GO:0070475">
    <property type="term" value="P:rRNA base methylation"/>
    <property type="evidence" value="ECO:0007669"/>
    <property type="project" value="TreeGrafter"/>
</dbReference>
<comment type="caution">
    <text evidence="15">The sequence shown here is derived from an EMBL/GenBank/DDBJ whole genome shotgun (WGS) entry which is preliminary data.</text>
</comment>
<reference evidence="15" key="1">
    <citation type="submission" date="2020-10" db="EMBL/GenBank/DDBJ databases">
        <title>Microbiome of the Black Sea water column analyzed by genome centric metagenomics.</title>
        <authorList>
            <person name="Cabello-Yeves P.J."/>
            <person name="Callieri C."/>
            <person name="Picazo A."/>
            <person name="Mehrshad M."/>
            <person name="Haro-Moreno J.M."/>
            <person name="Roda-Garcia J."/>
            <person name="Dzembekova N."/>
            <person name="Slabakova V."/>
            <person name="Slabakova N."/>
            <person name="Moncheva S."/>
            <person name="Rodriguez-Valera F."/>
        </authorList>
    </citation>
    <scope>NUCLEOTIDE SEQUENCE</scope>
    <source>
        <strain evidence="15">BS30m-G43</strain>
    </source>
</reference>
<dbReference type="SUPFAM" id="SSF75217">
    <property type="entry name" value="alpha/beta knot"/>
    <property type="match status" value="1"/>
</dbReference>
<dbReference type="CDD" id="cd18084">
    <property type="entry name" value="RsmE-like"/>
    <property type="match status" value="1"/>
</dbReference>
<comment type="catalytic activity">
    <reaction evidence="11 12">
        <text>uridine(1498) in 16S rRNA + S-adenosyl-L-methionine = N(3)-methyluridine(1498) in 16S rRNA + S-adenosyl-L-homocysteine + H(+)</text>
        <dbReference type="Rhea" id="RHEA:42920"/>
        <dbReference type="Rhea" id="RHEA-COMP:10283"/>
        <dbReference type="Rhea" id="RHEA-COMP:10284"/>
        <dbReference type="ChEBI" id="CHEBI:15378"/>
        <dbReference type="ChEBI" id="CHEBI:57856"/>
        <dbReference type="ChEBI" id="CHEBI:59789"/>
        <dbReference type="ChEBI" id="CHEBI:65315"/>
        <dbReference type="ChEBI" id="CHEBI:74502"/>
        <dbReference type="EC" id="2.1.1.193"/>
    </reaction>
</comment>
<dbReference type="InterPro" id="IPR015947">
    <property type="entry name" value="PUA-like_sf"/>
</dbReference>
<dbReference type="PIRSF" id="PIRSF015601">
    <property type="entry name" value="MTase_slr0722"/>
    <property type="match status" value="1"/>
</dbReference>
<keyword evidence="5 12" id="KW-0963">Cytoplasm</keyword>
<comment type="function">
    <text evidence="10 12">Specifically methylates the N3 position of the uracil ring of uridine 1498 (m3U1498) in 16S rRNA. Acts on the fully assembled 30S ribosomal subunit.</text>
</comment>
<dbReference type="Pfam" id="PF20260">
    <property type="entry name" value="PUA_4"/>
    <property type="match status" value="1"/>
</dbReference>
<dbReference type="Gene3D" id="2.40.240.20">
    <property type="entry name" value="Hypothetical PUA domain-like, domain 1"/>
    <property type="match status" value="1"/>
</dbReference>
<evidence type="ECO:0000256" key="5">
    <source>
        <dbReference type="ARBA" id="ARBA00022490"/>
    </source>
</evidence>
<evidence type="ECO:0000259" key="14">
    <source>
        <dbReference type="Pfam" id="PF20260"/>
    </source>
</evidence>
<evidence type="ECO:0000256" key="7">
    <source>
        <dbReference type="ARBA" id="ARBA00022603"/>
    </source>
</evidence>
<dbReference type="InterPro" id="IPR006700">
    <property type="entry name" value="RsmE"/>
</dbReference>
<dbReference type="InterPro" id="IPR029028">
    <property type="entry name" value="Alpha/beta_knot_MTases"/>
</dbReference>
<proteinExistence type="inferred from homology"/>
<evidence type="ECO:0000256" key="3">
    <source>
        <dbReference type="ARBA" id="ARBA00012328"/>
    </source>
</evidence>
<dbReference type="EC" id="2.1.1.193" evidence="3 12"/>
<gene>
    <name evidence="15" type="ORF">ISR29_03660</name>
</gene>
<name>A0A937JB78_9GAMM</name>
<dbReference type="EMBL" id="JADHSG010000003">
    <property type="protein sequence ID" value="MBL6903280.1"/>
    <property type="molecule type" value="Genomic_DNA"/>
</dbReference>
<dbReference type="AlphaFoldDB" id="A0A937JB78"/>
<evidence type="ECO:0000256" key="2">
    <source>
        <dbReference type="ARBA" id="ARBA00005528"/>
    </source>
</evidence>
<keyword evidence="8 12" id="KW-0808">Transferase</keyword>
<dbReference type="NCBIfam" id="TIGR00046">
    <property type="entry name" value="RsmE family RNA methyltransferase"/>
    <property type="match status" value="1"/>
</dbReference>
<comment type="similarity">
    <text evidence="2 12">Belongs to the RNA methyltransferase RsmE family.</text>
</comment>
<evidence type="ECO:0000313" key="15">
    <source>
        <dbReference type="EMBL" id="MBL6903280.1"/>
    </source>
</evidence>
<evidence type="ECO:0000313" key="16">
    <source>
        <dbReference type="Proteomes" id="UP000705230"/>
    </source>
</evidence>
<evidence type="ECO:0000256" key="9">
    <source>
        <dbReference type="ARBA" id="ARBA00022691"/>
    </source>
</evidence>
<evidence type="ECO:0000256" key="1">
    <source>
        <dbReference type="ARBA" id="ARBA00004496"/>
    </source>
</evidence>
<evidence type="ECO:0000256" key="4">
    <source>
        <dbReference type="ARBA" id="ARBA00013673"/>
    </source>
</evidence>
<evidence type="ECO:0000256" key="12">
    <source>
        <dbReference type="PIRNR" id="PIRNR015601"/>
    </source>
</evidence>
<evidence type="ECO:0000259" key="13">
    <source>
        <dbReference type="Pfam" id="PF04452"/>
    </source>
</evidence>
<dbReference type="InterPro" id="IPR046886">
    <property type="entry name" value="RsmE_MTase_dom"/>
</dbReference>
<comment type="subcellular location">
    <subcellularLocation>
        <location evidence="1 12">Cytoplasm</location>
    </subcellularLocation>
</comment>
<dbReference type="InterPro" id="IPR046887">
    <property type="entry name" value="RsmE_PUA-like"/>
</dbReference>
<evidence type="ECO:0000256" key="11">
    <source>
        <dbReference type="ARBA" id="ARBA00047944"/>
    </source>
</evidence>